<evidence type="ECO:0000256" key="5">
    <source>
        <dbReference type="ARBA" id="ARBA00023224"/>
    </source>
</evidence>
<dbReference type="PANTHER" id="PTHR10336:SF36">
    <property type="entry name" value="1-PHOSPHATIDYLINOSITOL 4,5-BISPHOSPHATE PHOSPHODIESTERASE BETA-4"/>
    <property type="match status" value="1"/>
</dbReference>
<dbReference type="InterPro" id="IPR001711">
    <property type="entry name" value="PLipase_C_Pinositol-sp_Y"/>
</dbReference>
<evidence type="ECO:0000259" key="8">
    <source>
        <dbReference type="PROSITE" id="PS50008"/>
    </source>
</evidence>
<dbReference type="GO" id="GO:0016042">
    <property type="term" value="P:lipid catabolic process"/>
    <property type="evidence" value="ECO:0007669"/>
    <property type="project" value="UniProtKB-KW"/>
</dbReference>
<accession>A0AAV4DAP7</accession>
<dbReference type="FunFam" id="3.20.20.190:FF:000005">
    <property type="entry name" value="1-phosphatidylinositol 4,5-bisphosphate phosphodiesterase"/>
    <property type="match status" value="1"/>
</dbReference>
<evidence type="ECO:0000256" key="6">
    <source>
        <dbReference type="RuleBase" id="RU361133"/>
    </source>
</evidence>
<dbReference type="CDD" id="cd13361">
    <property type="entry name" value="PH_PLC_beta"/>
    <property type="match status" value="1"/>
</dbReference>
<evidence type="ECO:0000256" key="3">
    <source>
        <dbReference type="ARBA" id="ARBA00022963"/>
    </source>
</evidence>
<dbReference type="GO" id="GO:0004435">
    <property type="term" value="F:phosphatidylinositol-4,5-bisphosphate phospholipase C activity"/>
    <property type="evidence" value="ECO:0007669"/>
    <property type="project" value="UniProtKB-EC"/>
</dbReference>
<dbReference type="Proteomes" id="UP000735302">
    <property type="component" value="Unassembled WGS sequence"/>
</dbReference>
<dbReference type="GO" id="GO:0051209">
    <property type="term" value="P:release of sequestered calcium ion into cytosol"/>
    <property type="evidence" value="ECO:0007669"/>
    <property type="project" value="TreeGrafter"/>
</dbReference>
<dbReference type="CDD" id="cd08591">
    <property type="entry name" value="PI-PLCc_beta"/>
    <property type="match status" value="1"/>
</dbReference>
<dbReference type="Pfam" id="PF00387">
    <property type="entry name" value="PI-PLC-Y"/>
    <property type="match status" value="1"/>
</dbReference>
<dbReference type="GO" id="GO:0048015">
    <property type="term" value="P:phosphatidylinositol-mediated signaling"/>
    <property type="evidence" value="ECO:0007669"/>
    <property type="project" value="TreeGrafter"/>
</dbReference>
<sequence length="744" mass="84971">MAKPFEFNWRIPVPEALQTGCVFEIWDEAYSVYESNCMVKVDEYGFFICWKSEGREGQVLECSQVNDIRLGVATAKITDAKVLTDIQEKSPHSLESRAIVVCSGLDLVDITHTLLVAREPEVAKVWFQGLREITLNTKANNVCPMTQLKKHWIKLCCMVNPSGKIPVRGITRTFASGKTEKMVMSCLKLLGLPSGKMDEIDPGLFTFDKFYELYHKICPRSDIEELYKDLSHDRTYLTIPQLIDFFNDRQRDPRLNEILFPFYNQARVRNIIQSYETDKEFLDKEWLSMDGFCRYLMSDENAPVFLDRLDIYMDMDQPLAHYIINSSHNTYLRNRQFGGTSSVEMYRQVLLAGCRCVELDCWDGRNEDQEPIITHGKAMCTDILFKDVILAINETAFVTSCYPVILSFENHCSKLQQYKMSKYCEDILGDYLLKKPLEGYPLEPGQPLPSPNVLKYKILIKNKRLKPEVEKQQLELFQKGMIQIVNEDSEVIEDPNVVATVDGEEGPLNDLAPTAKNTDTEAHPELAKTNTGSMDSDSESKKTSVKLAVQKKGAKEEVENLDDLLKDPMDTALTADEEAALMSSYHYTGATTNIHPYLSAMVNYAQPVKFQGFDVAEERNIQYHMSSFNENQGLGYLKTQALEFVNYNKRQMSRIYPRGGRVDSSNFLPQIFWNAGCQMVALNFQTADINMQLNQGKFEYNGNCGYLLKPDFMRRPDRTFDPFSESPVDGVIAAHCSVKVIILE</sequence>
<dbReference type="SUPFAM" id="SSF50729">
    <property type="entry name" value="PH domain-like"/>
    <property type="match status" value="1"/>
</dbReference>
<dbReference type="Pfam" id="PF17787">
    <property type="entry name" value="PH_14"/>
    <property type="match status" value="1"/>
</dbReference>
<dbReference type="EMBL" id="BLXT01007679">
    <property type="protein sequence ID" value="GFO41342.1"/>
    <property type="molecule type" value="Genomic_DNA"/>
</dbReference>
<reference evidence="9 10" key="1">
    <citation type="journal article" date="2021" name="Elife">
        <title>Chloroplast acquisition without the gene transfer in kleptoplastic sea slugs, Plakobranchus ocellatus.</title>
        <authorList>
            <person name="Maeda T."/>
            <person name="Takahashi S."/>
            <person name="Yoshida T."/>
            <person name="Shimamura S."/>
            <person name="Takaki Y."/>
            <person name="Nagai Y."/>
            <person name="Toyoda A."/>
            <person name="Suzuki Y."/>
            <person name="Arimoto A."/>
            <person name="Ishii H."/>
            <person name="Satoh N."/>
            <person name="Nishiyama T."/>
            <person name="Hasebe M."/>
            <person name="Maruyama T."/>
            <person name="Minagawa J."/>
            <person name="Obokata J."/>
            <person name="Shigenobu S."/>
        </authorList>
    </citation>
    <scope>NUCLEOTIDE SEQUENCE [LARGE SCALE GENOMIC DNA]</scope>
</reference>
<keyword evidence="5" id="KW-0807">Transducer</keyword>
<dbReference type="SMART" id="SM00149">
    <property type="entry name" value="PLCYc"/>
    <property type="match status" value="1"/>
</dbReference>
<dbReference type="InterPro" id="IPR011992">
    <property type="entry name" value="EF-hand-dom_pair"/>
</dbReference>
<keyword evidence="10" id="KW-1185">Reference proteome</keyword>
<proteinExistence type="predicted"/>
<organism evidence="9 10">
    <name type="scientific">Plakobranchus ocellatus</name>
    <dbReference type="NCBI Taxonomy" id="259542"/>
    <lineage>
        <taxon>Eukaryota</taxon>
        <taxon>Metazoa</taxon>
        <taxon>Spiralia</taxon>
        <taxon>Lophotrochozoa</taxon>
        <taxon>Mollusca</taxon>
        <taxon>Gastropoda</taxon>
        <taxon>Heterobranchia</taxon>
        <taxon>Euthyneura</taxon>
        <taxon>Panpulmonata</taxon>
        <taxon>Sacoglossa</taxon>
        <taxon>Placobranchoidea</taxon>
        <taxon>Plakobranchidae</taxon>
        <taxon>Plakobranchus</taxon>
    </lineage>
</organism>
<dbReference type="AlphaFoldDB" id="A0AAV4DAP7"/>
<dbReference type="InterPro" id="IPR000909">
    <property type="entry name" value="PLipase_C_PInositol-sp_X_dom"/>
</dbReference>
<evidence type="ECO:0000256" key="7">
    <source>
        <dbReference type="SAM" id="MobiDB-lite"/>
    </source>
</evidence>
<evidence type="ECO:0000256" key="2">
    <source>
        <dbReference type="ARBA" id="ARBA00022801"/>
    </source>
</evidence>
<comment type="catalytic activity">
    <reaction evidence="6">
        <text>a 1,2-diacyl-sn-glycero-3-phospho-(1D-myo-inositol-4,5-bisphosphate) + H2O = 1D-myo-inositol 1,4,5-trisphosphate + a 1,2-diacyl-sn-glycerol + H(+)</text>
        <dbReference type="Rhea" id="RHEA:33179"/>
        <dbReference type="ChEBI" id="CHEBI:15377"/>
        <dbReference type="ChEBI" id="CHEBI:15378"/>
        <dbReference type="ChEBI" id="CHEBI:17815"/>
        <dbReference type="ChEBI" id="CHEBI:58456"/>
        <dbReference type="ChEBI" id="CHEBI:203600"/>
        <dbReference type="EC" id="3.1.4.11"/>
    </reaction>
</comment>
<dbReference type="InterPro" id="IPR053945">
    <property type="entry name" value="PLCB1-4-like_EFh"/>
</dbReference>
<dbReference type="InterPro" id="IPR037862">
    <property type="entry name" value="PLC-beta_PH"/>
</dbReference>
<dbReference type="Pfam" id="PF00388">
    <property type="entry name" value="PI-PLC-X"/>
    <property type="match status" value="1"/>
</dbReference>
<dbReference type="InterPro" id="IPR001192">
    <property type="entry name" value="PI-PLC_fam"/>
</dbReference>
<dbReference type="PROSITE" id="PS50008">
    <property type="entry name" value="PIPLC_Y_DOMAIN"/>
    <property type="match status" value="1"/>
</dbReference>
<feature type="domain" description="PI-PLC Y-box" evidence="8">
    <location>
        <begin position="598"/>
        <end position="714"/>
    </location>
</feature>
<dbReference type="Pfam" id="PF22631">
    <property type="entry name" value="PLCB1-4-like_EFh"/>
    <property type="match status" value="1"/>
</dbReference>
<dbReference type="SUPFAM" id="SSF51695">
    <property type="entry name" value="PLC-like phosphodiesterases"/>
    <property type="match status" value="1"/>
</dbReference>
<dbReference type="EC" id="3.1.4.11" evidence="1 6"/>
<comment type="caution">
    <text evidence="9">The sequence shown here is derived from an EMBL/GenBank/DDBJ whole genome shotgun (WGS) entry which is preliminary data.</text>
</comment>
<dbReference type="Gene3D" id="3.20.20.190">
    <property type="entry name" value="Phosphatidylinositol (PI) phosphodiesterase"/>
    <property type="match status" value="1"/>
</dbReference>
<gene>
    <name evidence="9" type="ORF">PoB_006784700</name>
</gene>
<protein>
    <recommendedName>
        <fullName evidence="1 6">Phosphoinositide phospholipase C</fullName>
        <ecNumber evidence="1 6">3.1.4.11</ecNumber>
    </recommendedName>
</protein>
<dbReference type="FunFam" id="1.10.238.10:FF:000024">
    <property type="entry name" value="1-phosphatidylinositol 4,5-bisphosphate phosphodiesterase"/>
    <property type="match status" value="1"/>
</dbReference>
<dbReference type="PROSITE" id="PS50007">
    <property type="entry name" value="PIPLC_X_DOMAIN"/>
    <property type="match status" value="1"/>
</dbReference>
<feature type="region of interest" description="Disordered" evidence="7">
    <location>
        <begin position="501"/>
        <end position="542"/>
    </location>
</feature>
<dbReference type="PANTHER" id="PTHR10336">
    <property type="entry name" value="PHOSPHOINOSITIDE-SPECIFIC PHOSPHOLIPASE C FAMILY PROTEIN"/>
    <property type="match status" value="1"/>
</dbReference>
<dbReference type="GO" id="GO:0046488">
    <property type="term" value="P:phosphatidylinositol metabolic process"/>
    <property type="evidence" value="ECO:0007669"/>
    <property type="project" value="TreeGrafter"/>
</dbReference>
<dbReference type="Gene3D" id="1.10.238.10">
    <property type="entry name" value="EF-hand"/>
    <property type="match status" value="1"/>
</dbReference>
<evidence type="ECO:0000256" key="4">
    <source>
        <dbReference type="ARBA" id="ARBA00023098"/>
    </source>
</evidence>
<keyword evidence="4 6" id="KW-0443">Lipid metabolism</keyword>
<keyword evidence="2 6" id="KW-0378">Hydrolase</keyword>
<evidence type="ECO:0000313" key="10">
    <source>
        <dbReference type="Proteomes" id="UP000735302"/>
    </source>
</evidence>
<dbReference type="SUPFAM" id="SSF47473">
    <property type="entry name" value="EF-hand"/>
    <property type="match status" value="1"/>
</dbReference>
<evidence type="ECO:0000313" key="9">
    <source>
        <dbReference type="EMBL" id="GFO41342.1"/>
    </source>
</evidence>
<name>A0AAV4DAP7_9GAST</name>
<dbReference type="Gene3D" id="2.30.29.240">
    <property type="match status" value="1"/>
</dbReference>
<dbReference type="SMART" id="SM00148">
    <property type="entry name" value="PLCXc"/>
    <property type="match status" value="1"/>
</dbReference>
<dbReference type="InterPro" id="IPR017946">
    <property type="entry name" value="PLC-like_Pdiesterase_TIM-brl"/>
</dbReference>
<evidence type="ECO:0000256" key="1">
    <source>
        <dbReference type="ARBA" id="ARBA00012368"/>
    </source>
</evidence>
<dbReference type="PRINTS" id="PR00390">
    <property type="entry name" value="PHPHLIPASEC"/>
</dbReference>
<keyword evidence="3 6" id="KW-0442">Lipid degradation</keyword>